<evidence type="ECO:0000256" key="8">
    <source>
        <dbReference type="ARBA" id="ARBA00023136"/>
    </source>
</evidence>
<dbReference type="GO" id="GO:0005886">
    <property type="term" value="C:plasma membrane"/>
    <property type="evidence" value="ECO:0007669"/>
    <property type="project" value="UniProtKB-SubCell"/>
</dbReference>
<keyword evidence="12" id="KW-0378">Hydrolase</keyword>
<dbReference type="RefSeq" id="WP_013624704.1">
    <property type="nucleotide sequence ID" value="NC_015172.1"/>
</dbReference>
<keyword evidence="5" id="KW-0547">Nucleotide-binding</keyword>
<feature type="transmembrane region" description="Helical" evidence="9">
    <location>
        <begin position="255"/>
        <end position="273"/>
    </location>
</feature>
<keyword evidence="6" id="KW-0067">ATP-binding</keyword>
<dbReference type="SUPFAM" id="SSF52540">
    <property type="entry name" value="P-loop containing nucleoside triphosphate hydrolases"/>
    <property type="match status" value="1"/>
</dbReference>
<gene>
    <name evidence="12" type="ordered locus">Sgly_1534</name>
</gene>
<dbReference type="Gene3D" id="1.20.1560.10">
    <property type="entry name" value="ABC transporter type 1, transmembrane domain"/>
    <property type="match status" value="1"/>
</dbReference>
<dbReference type="SUPFAM" id="SSF90123">
    <property type="entry name" value="ABC transporter transmembrane region"/>
    <property type="match status" value="1"/>
</dbReference>
<dbReference type="GO" id="GO:0005524">
    <property type="term" value="F:ATP binding"/>
    <property type="evidence" value="ECO:0007669"/>
    <property type="project" value="UniProtKB-KW"/>
</dbReference>
<dbReference type="Gene3D" id="3.40.50.300">
    <property type="entry name" value="P-loop containing nucleotide triphosphate hydrolases"/>
    <property type="match status" value="1"/>
</dbReference>
<evidence type="ECO:0000256" key="7">
    <source>
        <dbReference type="ARBA" id="ARBA00022989"/>
    </source>
</evidence>
<dbReference type="PROSITE" id="PS50893">
    <property type="entry name" value="ABC_TRANSPORTER_2"/>
    <property type="match status" value="1"/>
</dbReference>
<feature type="transmembrane region" description="Helical" evidence="9">
    <location>
        <begin position="163"/>
        <end position="180"/>
    </location>
</feature>
<dbReference type="InterPro" id="IPR011527">
    <property type="entry name" value="ABC1_TM_dom"/>
</dbReference>
<proteinExistence type="predicted"/>
<dbReference type="OrthoDB" id="9771903at2"/>
<dbReference type="InterPro" id="IPR027417">
    <property type="entry name" value="P-loop_NTPase"/>
</dbReference>
<organism evidence="12 13">
    <name type="scientific">Syntrophobotulus glycolicus (strain DSM 8271 / FlGlyR)</name>
    <dbReference type="NCBI Taxonomy" id="645991"/>
    <lineage>
        <taxon>Bacteria</taxon>
        <taxon>Bacillati</taxon>
        <taxon>Bacillota</taxon>
        <taxon>Clostridia</taxon>
        <taxon>Eubacteriales</taxon>
        <taxon>Desulfitobacteriaceae</taxon>
        <taxon>Syntrophobotulus</taxon>
    </lineage>
</organism>
<dbReference type="eggNOG" id="COG1132">
    <property type="taxonomic scope" value="Bacteria"/>
</dbReference>
<dbReference type="Pfam" id="PF00005">
    <property type="entry name" value="ABC_tran"/>
    <property type="match status" value="1"/>
</dbReference>
<name>F0SXK1_SYNGF</name>
<evidence type="ECO:0000256" key="2">
    <source>
        <dbReference type="ARBA" id="ARBA00022448"/>
    </source>
</evidence>
<evidence type="ECO:0000256" key="6">
    <source>
        <dbReference type="ARBA" id="ARBA00022840"/>
    </source>
</evidence>
<sequence>MKYLLARLLRDIGKCRYLLAFSILSAVISAVCVLLAPLVIGQAIDNMAAAHMVNFANVTRALILLALIYLSSNFFLWLLSFLSNRIAYYTVNRLRKALFDKLVVLPLGFYDQNPHGDTASRFINDVDIVSDGLLQGGMALLQGIATIVGAVLFMLYLNPGMTLVVVLSAPASFFAAHFITTKSQQLFREQAKHLGQLNGYAEEMIEGHKIVKAFSYESRALEQFEQINRRLYETGVKAQFISSLSNPSTRIVNNIAYAVIGVIGAVSAIYGHITVGDISSFLIYATIFAKPFNDMTNVLTQIQAATASAQRIFHILDLAPETPEQENAVELKKCSGYVRFQNVSFSYEPQQSLIEHFDLDIPPGSRVALVGQTGAGKTTIVNLLMRFYDVDKGAILIDGVDIRTLTRENLRGQFGMVLQETWLFNGSIRDNIAYAKPDASLEEIIQAAKDADADGFIRKLEKGYDTLITADGDSLSQGQKQLLTIARVMLANPPMLILDEATSNIDTYTEVRIQHAFARLTAGRTSFVIAHRLSTIKNADLILVMSKGHIVESGRHEQLLEKKGDYATLYYSQFAEDIA</sequence>
<feature type="transmembrane region" description="Helical" evidence="9">
    <location>
        <begin position="17"/>
        <end position="40"/>
    </location>
</feature>
<evidence type="ECO:0000256" key="3">
    <source>
        <dbReference type="ARBA" id="ARBA00022475"/>
    </source>
</evidence>
<evidence type="ECO:0000259" key="10">
    <source>
        <dbReference type="PROSITE" id="PS50893"/>
    </source>
</evidence>
<keyword evidence="4 9" id="KW-0812">Transmembrane</keyword>
<evidence type="ECO:0000256" key="9">
    <source>
        <dbReference type="SAM" id="Phobius"/>
    </source>
</evidence>
<dbReference type="HOGENOM" id="CLU_000604_84_3_9"/>
<dbReference type="InterPro" id="IPR003593">
    <property type="entry name" value="AAA+_ATPase"/>
</dbReference>
<dbReference type="Proteomes" id="UP000007488">
    <property type="component" value="Chromosome"/>
</dbReference>
<dbReference type="InterPro" id="IPR039421">
    <property type="entry name" value="Type_1_exporter"/>
</dbReference>
<dbReference type="InterPro" id="IPR003439">
    <property type="entry name" value="ABC_transporter-like_ATP-bd"/>
</dbReference>
<dbReference type="GO" id="GO:0015421">
    <property type="term" value="F:ABC-type oligopeptide transporter activity"/>
    <property type="evidence" value="ECO:0007669"/>
    <property type="project" value="TreeGrafter"/>
</dbReference>
<keyword evidence="8 9" id="KW-0472">Membrane</keyword>
<reference evidence="12 13" key="1">
    <citation type="journal article" date="2011" name="Stand. Genomic Sci.">
        <title>Complete genome sequence of Syntrophobotulus glycolicus type strain (FlGlyR).</title>
        <authorList>
            <person name="Han C."/>
            <person name="Mwirichia R."/>
            <person name="Chertkov O."/>
            <person name="Held B."/>
            <person name="Lapidus A."/>
            <person name="Nolan M."/>
            <person name="Lucas S."/>
            <person name="Hammon N."/>
            <person name="Deshpande S."/>
            <person name="Cheng J.F."/>
            <person name="Tapia R."/>
            <person name="Goodwin L."/>
            <person name="Pitluck S."/>
            <person name="Huntemann M."/>
            <person name="Liolios K."/>
            <person name="Ivanova N."/>
            <person name="Pagani I."/>
            <person name="Mavromatis K."/>
            <person name="Ovchinikova G."/>
            <person name="Pati A."/>
            <person name="Chen A."/>
            <person name="Palaniappan K."/>
            <person name="Land M."/>
            <person name="Hauser L."/>
            <person name="Brambilla E.M."/>
            <person name="Rohde M."/>
            <person name="Spring S."/>
            <person name="Sikorski J."/>
            <person name="Goker M."/>
            <person name="Woyke T."/>
            <person name="Bristow J."/>
            <person name="Eisen J.A."/>
            <person name="Markowitz V."/>
            <person name="Hugenholtz P."/>
            <person name="Kyrpides N.C."/>
            <person name="Klenk H.P."/>
            <person name="Detter J.C."/>
        </authorList>
    </citation>
    <scope>NUCLEOTIDE SEQUENCE [LARGE SCALE GENOMIC DNA]</scope>
    <source>
        <strain evidence="13">DSM 8271 / FlGlyR</strain>
    </source>
</reference>
<dbReference type="GO" id="GO:0016887">
    <property type="term" value="F:ATP hydrolysis activity"/>
    <property type="evidence" value="ECO:0007669"/>
    <property type="project" value="InterPro"/>
</dbReference>
<dbReference type="FunFam" id="3.40.50.300:FF:000287">
    <property type="entry name" value="Multidrug ABC transporter ATP-binding protein"/>
    <property type="match status" value="1"/>
</dbReference>
<dbReference type="InterPro" id="IPR036640">
    <property type="entry name" value="ABC1_TM_sf"/>
</dbReference>
<dbReference type="PANTHER" id="PTHR43394">
    <property type="entry name" value="ATP-DEPENDENT PERMEASE MDL1, MITOCHONDRIAL"/>
    <property type="match status" value="1"/>
</dbReference>
<dbReference type="FunFam" id="1.20.1560.10:FF:000011">
    <property type="entry name" value="Multidrug ABC transporter ATP-binding protein"/>
    <property type="match status" value="1"/>
</dbReference>
<evidence type="ECO:0000256" key="1">
    <source>
        <dbReference type="ARBA" id="ARBA00004651"/>
    </source>
</evidence>
<dbReference type="Pfam" id="PF00664">
    <property type="entry name" value="ABC_membrane"/>
    <property type="match status" value="1"/>
</dbReference>
<feature type="transmembrane region" description="Helical" evidence="9">
    <location>
        <begin position="139"/>
        <end position="157"/>
    </location>
</feature>
<evidence type="ECO:0000313" key="12">
    <source>
        <dbReference type="EMBL" id="ADY55834.1"/>
    </source>
</evidence>
<dbReference type="EC" id="3.6.3.44" evidence="12"/>
<dbReference type="CDD" id="cd03254">
    <property type="entry name" value="ABCC_Glucan_exporter_like"/>
    <property type="match status" value="1"/>
</dbReference>
<dbReference type="AlphaFoldDB" id="F0SXK1"/>
<keyword evidence="7 9" id="KW-1133">Transmembrane helix</keyword>
<evidence type="ECO:0000256" key="5">
    <source>
        <dbReference type="ARBA" id="ARBA00022741"/>
    </source>
</evidence>
<dbReference type="PROSITE" id="PS50929">
    <property type="entry name" value="ABC_TM1F"/>
    <property type="match status" value="1"/>
</dbReference>
<reference evidence="13" key="2">
    <citation type="submission" date="2011-02" db="EMBL/GenBank/DDBJ databases">
        <title>The complete genome of Syntrophobotulus glycolicus DSM 8271.</title>
        <authorList>
            <person name="Lucas S."/>
            <person name="Copeland A."/>
            <person name="Lapidus A."/>
            <person name="Bruce D."/>
            <person name="Goodwin L."/>
            <person name="Pitluck S."/>
            <person name="Kyrpides N."/>
            <person name="Mavromatis K."/>
            <person name="Pagani I."/>
            <person name="Ivanova N."/>
            <person name="Mikhailova N."/>
            <person name="Chertkov O."/>
            <person name="Held B."/>
            <person name="Detter J.C."/>
            <person name="Tapia R."/>
            <person name="Han C."/>
            <person name="Land M."/>
            <person name="Hauser L."/>
            <person name="Markowitz V."/>
            <person name="Cheng J.-F."/>
            <person name="Hugenholtz P."/>
            <person name="Woyke T."/>
            <person name="Wu D."/>
            <person name="Spring S."/>
            <person name="Schroeder M."/>
            <person name="Brambilla E."/>
            <person name="Klenk H.-P."/>
            <person name="Eisen J.A."/>
        </authorList>
    </citation>
    <scope>NUCLEOTIDE SEQUENCE [LARGE SCALE GENOMIC DNA]</scope>
    <source>
        <strain evidence="13">DSM 8271 / FlGlyR</strain>
    </source>
</reference>
<evidence type="ECO:0000313" key="13">
    <source>
        <dbReference type="Proteomes" id="UP000007488"/>
    </source>
</evidence>
<dbReference type="PANTHER" id="PTHR43394:SF1">
    <property type="entry name" value="ATP-BINDING CASSETTE SUB-FAMILY B MEMBER 10, MITOCHONDRIAL"/>
    <property type="match status" value="1"/>
</dbReference>
<dbReference type="EMBL" id="CP002547">
    <property type="protein sequence ID" value="ADY55834.1"/>
    <property type="molecule type" value="Genomic_DNA"/>
</dbReference>
<dbReference type="CDD" id="cd18547">
    <property type="entry name" value="ABC_6TM_Tm288_like"/>
    <property type="match status" value="1"/>
</dbReference>
<evidence type="ECO:0000256" key="4">
    <source>
        <dbReference type="ARBA" id="ARBA00022692"/>
    </source>
</evidence>
<evidence type="ECO:0000259" key="11">
    <source>
        <dbReference type="PROSITE" id="PS50929"/>
    </source>
</evidence>
<keyword evidence="2" id="KW-0813">Transport</keyword>
<dbReference type="SMART" id="SM00382">
    <property type="entry name" value="AAA"/>
    <property type="match status" value="1"/>
</dbReference>
<dbReference type="STRING" id="645991.Sgly_1534"/>
<accession>F0SXK1</accession>
<keyword evidence="3" id="KW-1003">Cell membrane</keyword>
<feature type="domain" description="ABC transporter" evidence="10">
    <location>
        <begin position="338"/>
        <end position="572"/>
    </location>
</feature>
<protein>
    <submittedName>
        <fullName evidence="12">Xenobiotic-transporting ATPase</fullName>
        <ecNumber evidence="12">3.6.3.44</ecNumber>
    </submittedName>
</protein>
<feature type="domain" description="ABC transmembrane type-1" evidence="11">
    <location>
        <begin position="20"/>
        <end position="304"/>
    </location>
</feature>
<comment type="subcellular location">
    <subcellularLocation>
        <location evidence="1">Cell membrane</location>
        <topology evidence="1">Multi-pass membrane protein</topology>
    </subcellularLocation>
</comment>
<dbReference type="KEGG" id="sgy:Sgly_1534"/>
<feature type="transmembrane region" description="Helical" evidence="9">
    <location>
        <begin position="60"/>
        <end position="79"/>
    </location>
</feature>
<dbReference type="PROSITE" id="PS00211">
    <property type="entry name" value="ABC_TRANSPORTER_1"/>
    <property type="match status" value="1"/>
</dbReference>
<keyword evidence="13" id="KW-1185">Reference proteome</keyword>
<dbReference type="InterPro" id="IPR017871">
    <property type="entry name" value="ABC_transporter-like_CS"/>
</dbReference>